<comment type="caution">
    <text evidence="2">The sequence shown here is derived from an EMBL/GenBank/DDBJ whole genome shotgun (WGS) entry which is preliminary data.</text>
</comment>
<name>A0A167Y6D0_9HYPO</name>
<sequence>MASANALANAAVIVPLATAAGAASAAYAGHALLGGGRWRTLLAWFCTAPGRTSRLLALLFVVLNLKSMPFVWTFRIFGAMIRQTVWKRKPLPPQALFHYAITSTRASLLETDYNFHKSNSTYFSDLDASRTHLVTHLFAPGVAVVSRNAQTRLVCHPSADGGGGGNGGNGEGGVPVKGSFGIGLGAVFCSFRKEIAPYQGYELWSRVLAWDRKWLYVLTHVVVKGKVRPPSWDGQQPTGQAGGANAKGRHGTAQIDADLQPYVIATAVSKYVFKLGRFTVHPTYMFEASDLLPARPGEGWRGGGPEAVGNPADVDTLVDDDNNDKNDGDNAAPAAWTWKDIERERQRGMAWAAHLAALDGTSALFDGAKDGALGRFSPG</sequence>
<proteinExistence type="predicted"/>
<feature type="region of interest" description="Disordered" evidence="1">
    <location>
        <begin position="229"/>
        <end position="250"/>
    </location>
</feature>
<dbReference type="Proteomes" id="UP000076874">
    <property type="component" value="Unassembled WGS sequence"/>
</dbReference>
<keyword evidence="3" id="KW-1185">Reference proteome</keyword>
<dbReference type="PANTHER" id="PTHR12475">
    <property type="match status" value="1"/>
</dbReference>
<dbReference type="EMBL" id="AZHD01000003">
    <property type="protein sequence ID" value="OAA65897.1"/>
    <property type="molecule type" value="Genomic_DNA"/>
</dbReference>
<accession>A0A167Y6D0</accession>
<dbReference type="PANTHER" id="PTHR12475:SF4">
    <property type="entry name" value="PROTEIN THEM6"/>
    <property type="match status" value="1"/>
</dbReference>
<dbReference type="OrthoDB" id="265761at2759"/>
<evidence type="ECO:0000313" key="3">
    <source>
        <dbReference type="Proteomes" id="UP000076874"/>
    </source>
</evidence>
<organism evidence="2 3">
    <name type="scientific">Niveomyces insectorum RCEF 264</name>
    <dbReference type="NCBI Taxonomy" id="1081102"/>
    <lineage>
        <taxon>Eukaryota</taxon>
        <taxon>Fungi</taxon>
        <taxon>Dikarya</taxon>
        <taxon>Ascomycota</taxon>
        <taxon>Pezizomycotina</taxon>
        <taxon>Sordariomycetes</taxon>
        <taxon>Hypocreomycetidae</taxon>
        <taxon>Hypocreales</taxon>
        <taxon>Cordycipitaceae</taxon>
        <taxon>Niveomyces</taxon>
    </lineage>
</organism>
<dbReference type="InterPro" id="IPR051490">
    <property type="entry name" value="THEM6_lcsJ_thioesterase"/>
</dbReference>
<evidence type="ECO:0000313" key="2">
    <source>
        <dbReference type="EMBL" id="OAA65897.1"/>
    </source>
</evidence>
<evidence type="ECO:0008006" key="4">
    <source>
        <dbReference type="Google" id="ProtNLM"/>
    </source>
</evidence>
<dbReference type="AlphaFoldDB" id="A0A167Y6D0"/>
<gene>
    <name evidence="2" type="ORF">SPI_02684</name>
</gene>
<reference evidence="2 3" key="1">
    <citation type="journal article" date="2016" name="Genome Biol. Evol.">
        <title>Divergent and convergent evolution of fungal pathogenicity.</title>
        <authorList>
            <person name="Shang Y."/>
            <person name="Xiao G."/>
            <person name="Zheng P."/>
            <person name="Cen K."/>
            <person name="Zhan S."/>
            <person name="Wang C."/>
        </authorList>
    </citation>
    <scope>NUCLEOTIDE SEQUENCE [LARGE SCALE GENOMIC DNA]</scope>
    <source>
        <strain evidence="2 3">RCEF 264</strain>
    </source>
</reference>
<protein>
    <recommendedName>
        <fullName evidence="4">Capsule polysaccharide biosynthesis protein</fullName>
    </recommendedName>
</protein>
<evidence type="ECO:0000256" key="1">
    <source>
        <dbReference type="SAM" id="MobiDB-lite"/>
    </source>
</evidence>